<dbReference type="Proteomes" id="UP000283850">
    <property type="component" value="Unassembled WGS sequence"/>
</dbReference>
<feature type="transmembrane region" description="Helical" evidence="1">
    <location>
        <begin position="33"/>
        <end position="51"/>
    </location>
</feature>
<protein>
    <submittedName>
        <fullName evidence="2">Uncharacterized protein</fullName>
    </submittedName>
</protein>
<feature type="transmembrane region" description="Helical" evidence="1">
    <location>
        <begin position="63"/>
        <end position="81"/>
    </location>
</feature>
<keyword evidence="1" id="KW-0812">Transmembrane</keyword>
<proteinExistence type="predicted"/>
<reference evidence="2 3" key="1">
    <citation type="submission" date="2018-08" db="EMBL/GenBank/DDBJ databases">
        <title>A genome reference for cultivated species of the human gut microbiota.</title>
        <authorList>
            <person name="Zou Y."/>
            <person name="Xue W."/>
            <person name="Luo G."/>
        </authorList>
    </citation>
    <scope>NUCLEOTIDE SEQUENCE [LARGE SCALE GENOMIC DNA]</scope>
    <source>
        <strain evidence="2 3">AF14-32</strain>
    </source>
</reference>
<feature type="transmembrane region" description="Helical" evidence="1">
    <location>
        <begin position="9"/>
        <end position="27"/>
    </location>
</feature>
<comment type="caution">
    <text evidence="2">The sequence shown here is derived from an EMBL/GenBank/DDBJ whole genome shotgun (WGS) entry which is preliminary data.</text>
</comment>
<dbReference type="EMBL" id="QRZF01000001">
    <property type="protein sequence ID" value="RGV58227.1"/>
    <property type="molecule type" value="Genomic_DNA"/>
</dbReference>
<gene>
    <name evidence="2" type="ORF">DWW10_00925</name>
</gene>
<evidence type="ECO:0000313" key="2">
    <source>
        <dbReference type="EMBL" id="RGV58227.1"/>
    </source>
</evidence>
<name>A0A412YL81_9BACE</name>
<organism evidence="2 3">
    <name type="scientific">Bacteroides intestinalis</name>
    <dbReference type="NCBI Taxonomy" id="329854"/>
    <lineage>
        <taxon>Bacteria</taxon>
        <taxon>Pseudomonadati</taxon>
        <taxon>Bacteroidota</taxon>
        <taxon>Bacteroidia</taxon>
        <taxon>Bacteroidales</taxon>
        <taxon>Bacteroidaceae</taxon>
        <taxon>Bacteroides</taxon>
    </lineage>
</organism>
<evidence type="ECO:0000313" key="3">
    <source>
        <dbReference type="Proteomes" id="UP000283850"/>
    </source>
</evidence>
<keyword evidence="1" id="KW-0472">Membrane</keyword>
<sequence>MKKIRLTPILLLFPILIIVFIFNMVYYSTWTPFSLPAIFIFIFIMCIVLFIDRILIIWLKSKIIWFSEIAVIVILLVYFVSKCT</sequence>
<evidence type="ECO:0000256" key="1">
    <source>
        <dbReference type="SAM" id="Phobius"/>
    </source>
</evidence>
<keyword evidence="1" id="KW-1133">Transmembrane helix</keyword>
<accession>A0A412YL81</accession>
<dbReference type="AlphaFoldDB" id="A0A412YL81"/>